<dbReference type="AlphaFoldDB" id="A0A0D3GC41"/>
<reference evidence="2" key="2">
    <citation type="submission" date="2015-03" db="UniProtKB">
        <authorList>
            <consortium name="EnsemblPlants"/>
        </authorList>
    </citation>
    <scope>IDENTIFICATION</scope>
</reference>
<organism evidence="2">
    <name type="scientific">Oryza barthii</name>
    <dbReference type="NCBI Taxonomy" id="65489"/>
    <lineage>
        <taxon>Eukaryota</taxon>
        <taxon>Viridiplantae</taxon>
        <taxon>Streptophyta</taxon>
        <taxon>Embryophyta</taxon>
        <taxon>Tracheophyta</taxon>
        <taxon>Spermatophyta</taxon>
        <taxon>Magnoliopsida</taxon>
        <taxon>Liliopsida</taxon>
        <taxon>Poales</taxon>
        <taxon>Poaceae</taxon>
        <taxon>BOP clade</taxon>
        <taxon>Oryzoideae</taxon>
        <taxon>Oryzeae</taxon>
        <taxon>Oryzinae</taxon>
        <taxon>Oryza</taxon>
    </lineage>
</organism>
<evidence type="ECO:0000256" key="1">
    <source>
        <dbReference type="SAM" id="Phobius"/>
    </source>
</evidence>
<name>A0A0D3GC41_9ORYZ</name>
<dbReference type="EnsemblPlants" id="OBART06G01170.1">
    <property type="protein sequence ID" value="OBART06G01170.1"/>
    <property type="gene ID" value="OBART06G01170"/>
</dbReference>
<dbReference type="Gramene" id="OBART06G01170.1">
    <property type="protein sequence ID" value="OBART06G01170.1"/>
    <property type="gene ID" value="OBART06G01170"/>
</dbReference>
<reference evidence="2" key="1">
    <citation type="journal article" date="2009" name="Rice">
        <title>De Novo Next Generation Sequencing of Plant Genomes.</title>
        <authorList>
            <person name="Rounsley S."/>
            <person name="Marri P.R."/>
            <person name="Yu Y."/>
            <person name="He R."/>
            <person name="Sisneros N."/>
            <person name="Goicoechea J.L."/>
            <person name="Lee S.J."/>
            <person name="Angelova A."/>
            <person name="Kudrna D."/>
            <person name="Luo M."/>
            <person name="Affourtit J."/>
            <person name="Desany B."/>
            <person name="Knight J."/>
            <person name="Niazi F."/>
            <person name="Egholm M."/>
            <person name="Wing R.A."/>
        </authorList>
    </citation>
    <scope>NUCLEOTIDE SEQUENCE [LARGE SCALE GENOMIC DNA]</scope>
    <source>
        <strain evidence="2">cv. IRGC 105608</strain>
    </source>
</reference>
<dbReference type="eggNOG" id="ENOG502R5HD">
    <property type="taxonomic scope" value="Eukaryota"/>
</dbReference>
<keyword evidence="1" id="KW-0812">Transmembrane</keyword>
<keyword evidence="1" id="KW-1133">Transmembrane helix</keyword>
<accession>A0A0D3GC41</accession>
<evidence type="ECO:0000313" key="3">
    <source>
        <dbReference type="Proteomes" id="UP000026960"/>
    </source>
</evidence>
<evidence type="ECO:0000313" key="2">
    <source>
        <dbReference type="EnsemblPlants" id="OBART06G01170.1"/>
    </source>
</evidence>
<feature type="transmembrane region" description="Helical" evidence="1">
    <location>
        <begin position="25"/>
        <end position="48"/>
    </location>
</feature>
<dbReference type="PANTHER" id="PTHR36480:SF3">
    <property type="entry name" value="OS06G0118900 PROTEIN"/>
    <property type="match status" value="1"/>
</dbReference>
<proteinExistence type="predicted"/>
<keyword evidence="1" id="KW-0472">Membrane</keyword>
<dbReference type="HOGENOM" id="CLU_097698_2_0_1"/>
<dbReference type="PaxDb" id="65489-OBART06G01170.1"/>
<keyword evidence="3" id="KW-1185">Reference proteome</keyword>
<dbReference type="PANTHER" id="PTHR36480">
    <property type="entry name" value="OS06G0118900 PROTEIN-RELATED"/>
    <property type="match status" value="1"/>
</dbReference>
<dbReference type="Proteomes" id="UP000026960">
    <property type="component" value="Chromosome 6"/>
</dbReference>
<sequence>MDDDEKGRKEEDKLSASSWQARRHLMVLAALGATVAATAVVITVFVILRPAHLEFAVTRATQHNTTKAHDGMDGMYLNLTVAANTTGGRRRATVEYRSLSVYLVVRTRVTQVVGDSEMNTFIQNFFIATLLPPLPFSGTGRNLGLGTPASTTRITVNASLQVLLGDSQELSSSNILATQLSRNGSVTVDIAAQVVFNIGFVTMRVYVVRARCPHVFFNQQLKAPPYAVTGGEILCT</sequence>
<evidence type="ECO:0008006" key="4">
    <source>
        <dbReference type="Google" id="ProtNLM"/>
    </source>
</evidence>
<protein>
    <recommendedName>
        <fullName evidence="4">Late embryogenesis abundant protein LEA-2 subgroup domain-containing protein</fullName>
    </recommendedName>
</protein>